<reference evidence="2 3" key="1">
    <citation type="journal article" date="2018" name="Biotechnol. Biofuels">
        <title>Integrative visual omics of the white-rot fungus Polyporus brumalis exposes the biotechnological potential of its oxidative enzymes for delignifying raw plant biomass.</title>
        <authorList>
            <person name="Miyauchi S."/>
            <person name="Rancon A."/>
            <person name="Drula E."/>
            <person name="Hage H."/>
            <person name="Chaduli D."/>
            <person name="Favel A."/>
            <person name="Grisel S."/>
            <person name="Henrissat B."/>
            <person name="Herpoel-Gimbert I."/>
            <person name="Ruiz-Duenas F.J."/>
            <person name="Chevret D."/>
            <person name="Hainaut M."/>
            <person name="Lin J."/>
            <person name="Wang M."/>
            <person name="Pangilinan J."/>
            <person name="Lipzen A."/>
            <person name="Lesage-Meessen L."/>
            <person name="Navarro D."/>
            <person name="Riley R."/>
            <person name="Grigoriev I.V."/>
            <person name="Zhou S."/>
            <person name="Raouche S."/>
            <person name="Rosso M.N."/>
        </authorList>
    </citation>
    <scope>NUCLEOTIDE SEQUENCE [LARGE SCALE GENOMIC DNA]</scope>
    <source>
        <strain evidence="2 3">BRFM 1820</strain>
    </source>
</reference>
<accession>A0A371DDF6</accession>
<sequence>MVDTKLDVCGFSIGPVANQVRVGQCVLWYAGGDKGAAADSSPNSLPGRRSDFPTGEGSPLSSYDAFECSPRPAGRRRASDPYSCVDLLAHLRIIGCREQSPLAICALCVKSHRVRASRPWRPGDRAAVRSDLRATFLRLVICSAWTSLIHRDLQIRSRA</sequence>
<evidence type="ECO:0000313" key="2">
    <source>
        <dbReference type="EMBL" id="RDX50546.1"/>
    </source>
</evidence>
<dbReference type="AlphaFoldDB" id="A0A371DDF6"/>
<proteinExistence type="predicted"/>
<protein>
    <submittedName>
        <fullName evidence="2">Uncharacterized protein</fullName>
    </submittedName>
</protein>
<feature type="region of interest" description="Disordered" evidence="1">
    <location>
        <begin position="34"/>
        <end position="64"/>
    </location>
</feature>
<evidence type="ECO:0000313" key="3">
    <source>
        <dbReference type="Proteomes" id="UP000256964"/>
    </source>
</evidence>
<keyword evidence="3" id="KW-1185">Reference proteome</keyword>
<gene>
    <name evidence="2" type="ORF">OH76DRAFT_456957</name>
</gene>
<dbReference type="EMBL" id="KZ857399">
    <property type="protein sequence ID" value="RDX50546.1"/>
    <property type="molecule type" value="Genomic_DNA"/>
</dbReference>
<dbReference type="Proteomes" id="UP000256964">
    <property type="component" value="Unassembled WGS sequence"/>
</dbReference>
<organism evidence="2 3">
    <name type="scientific">Lentinus brumalis</name>
    <dbReference type="NCBI Taxonomy" id="2498619"/>
    <lineage>
        <taxon>Eukaryota</taxon>
        <taxon>Fungi</taxon>
        <taxon>Dikarya</taxon>
        <taxon>Basidiomycota</taxon>
        <taxon>Agaricomycotina</taxon>
        <taxon>Agaricomycetes</taxon>
        <taxon>Polyporales</taxon>
        <taxon>Polyporaceae</taxon>
        <taxon>Lentinus</taxon>
    </lineage>
</organism>
<evidence type="ECO:0000256" key="1">
    <source>
        <dbReference type="SAM" id="MobiDB-lite"/>
    </source>
</evidence>
<name>A0A371DDF6_9APHY</name>